<name>A0A822ZIW4_NELNU</name>
<proteinExistence type="predicted"/>
<organism evidence="1 2">
    <name type="scientific">Nelumbo nucifera</name>
    <name type="common">Sacred lotus</name>
    <dbReference type="NCBI Taxonomy" id="4432"/>
    <lineage>
        <taxon>Eukaryota</taxon>
        <taxon>Viridiplantae</taxon>
        <taxon>Streptophyta</taxon>
        <taxon>Embryophyta</taxon>
        <taxon>Tracheophyta</taxon>
        <taxon>Spermatophyta</taxon>
        <taxon>Magnoliopsida</taxon>
        <taxon>Proteales</taxon>
        <taxon>Nelumbonaceae</taxon>
        <taxon>Nelumbo</taxon>
    </lineage>
</organism>
<dbReference type="AlphaFoldDB" id="A0A822ZIW4"/>
<gene>
    <name evidence="1" type="ORF">HUJ06_001801</name>
</gene>
<evidence type="ECO:0000313" key="1">
    <source>
        <dbReference type="EMBL" id="DAD43571.1"/>
    </source>
</evidence>
<keyword evidence="2" id="KW-1185">Reference proteome</keyword>
<accession>A0A822ZIW4</accession>
<dbReference type="PROSITE" id="PS51257">
    <property type="entry name" value="PROKAR_LIPOPROTEIN"/>
    <property type="match status" value="1"/>
</dbReference>
<evidence type="ECO:0000313" key="2">
    <source>
        <dbReference type="Proteomes" id="UP000607653"/>
    </source>
</evidence>
<protein>
    <submittedName>
        <fullName evidence="1">Uncharacterized protein</fullName>
    </submittedName>
</protein>
<dbReference type="Proteomes" id="UP000607653">
    <property type="component" value="Unassembled WGS sequence"/>
</dbReference>
<comment type="caution">
    <text evidence="1">The sequence shown here is derived from an EMBL/GenBank/DDBJ whole genome shotgun (WGS) entry which is preliminary data.</text>
</comment>
<sequence>MIGFFVRKRTDMGNLSLSPSSLSGSCLSSCQHHHRCNSKRQWHFFLAPPISLSNKLFHSFCSGIFTDKLPLTPLTKDREVPSDLIPKCK</sequence>
<dbReference type="EMBL" id="DUZY01000006">
    <property type="protein sequence ID" value="DAD43571.1"/>
    <property type="molecule type" value="Genomic_DNA"/>
</dbReference>
<reference evidence="1 2" key="1">
    <citation type="journal article" date="2020" name="Mol. Biol. Evol.">
        <title>Distinct Expression and Methylation Patterns for Genes with Different Fates following a Single Whole-Genome Duplication in Flowering Plants.</title>
        <authorList>
            <person name="Shi T."/>
            <person name="Rahmani R.S."/>
            <person name="Gugger P.F."/>
            <person name="Wang M."/>
            <person name="Li H."/>
            <person name="Zhang Y."/>
            <person name="Li Z."/>
            <person name="Wang Q."/>
            <person name="Van de Peer Y."/>
            <person name="Marchal K."/>
            <person name="Chen J."/>
        </authorList>
    </citation>
    <scope>NUCLEOTIDE SEQUENCE [LARGE SCALE GENOMIC DNA]</scope>
    <source>
        <tissue evidence="1">Leaf</tissue>
    </source>
</reference>